<evidence type="ECO:0000256" key="1">
    <source>
        <dbReference type="SAM" id="MobiDB-lite"/>
    </source>
</evidence>
<organism evidence="2 3">
    <name type="scientific">Thermothielavioides terrestris</name>
    <dbReference type="NCBI Taxonomy" id="2587410"/>
    <lineage>
        <taxon>Eukaryota</taxon>
        <taxon>Fungi</taxon>
        <taxon>Dikarya</taxon>
        <taxon>Ascomycota</taxon>
        <taxon>Pezizomycotina</taxon>
        <taxon>Sordariomycetes</taxon>
        <taxon>Sordariomycetidae</taxon>
        <taxon>Sordariales</taxon>
        <taxon>Chaetomiaceae</taxon>
        <taxon>Thermothielavioides</taxon>
    </lineage>
</organism>
<sequence>MQPGQGADHDYAHRQAVPQAHEADVLVYPGRDGAEALAGLAVRVQLADHDVGRVRHDGAQDAGQVAADEGHARLRGFAVVVLAAGEPVVDHLDDGLERGELHHGVGDLAAPQRVEALVQPADALGRRDLADAVHRALVLRRDGRLHAHLDRLERAQRDVRQELGRRRRRQVQPRLVLVRRLRARQVRVRLLEVFVPPVLERALRRVAEQRRAPAREDAPEALGPVDDRPALEIALVQARVDLPPHLDQVQRRDRRVREATGQHAAHRGDGVVLARVQLDLARLLLRLLAGRLELARGLGAQLLRLVLRVVHDRVGRVQVQTGLVRRGAARIGLAAAGAVLRPSARIRAAEGLLQHVVAREQRHLVWRWEGTPTGVGRVSRSDSAVNGRNRSSHRRSSECVES</sequence>
<gene>
    <name evidence="2" type="ORF">TT172_LOCUS1042</name>
</gene>
<protein>
    <submittedName>
        <fullName evidence="2">Ddd244d6-febd-4300-8f52-46a01bd2d091</fullName>
    </submittedName>
</protein>
<reference evidence="2 3" key="1">
    <citation type="submission" date="2018-04" db="EMBL/GenBank/DDBJ databases">
        <authorList>
            <person name="Huttner S."/>
            <person name="Dainat J."/>
        </authorList>
    </citation>
    <scope>NUCLEOTIDE SEQUENCE [LARGE SCALE GENOMIC DNA]</scope>
</reference>
<evidence type="ECO:0000313" key="3">
    <source>
        <dbReference type="Proteomes" id="UP000289323"/>
    </source>
</evidence>
<evidence type="ECO:0000313" key="2">
    <source>
        <dbReference type="EMBL" id="SPQ18623.1"/>
    </source>
</evidence>
<dbReference type="EMBL" id="OUUZ01000001">
    <property type="protein sequence ID" value="SPQ18623.1"/>
    <property type="molecule type" value="Genomic_DNA"/>
</dbReference>
<name>A0A3S4CZW3_9PEZI</name>
<feature type="region of interest" description="Disordered" evidence="1">
    <location>
        <begin position="376"/>
        <end position="402"/>
    </location>
</feature>
<accession>A0A3S4CZW3</accession>
<dbReference type="Proteomes" id="UP000289323">
    <property type="component" value="Unassembled WGS sequence"/>
</dbReference>
<dbReference type="AlphaFoldDB" id="A0A3S4CZW3"/>
<proteinExistence type="predicted"/>